<dbReference type="InParanoid" id="C8XID7"/>
<proteinExistence type="predicted"/>
<protein>
    <submittedName>
        <fullName evidence="2">Beta-lactamase domain protein</fullName>
    </submittedName>
</protein>
<dbReference type="AlphaFoldDB" id="C8XID7"/>
<dbReference type="PANTHER" id="PTHR23131">
    <property type="entry name" value="ENDORIBONUCLEASE LACTB2"/>
    <property type="match status" value="1"/>
</dbReference>
<dbReference type="KEGG" id="nml:Namu_4113"/>
<dbReference type="Gene3D" id="1.10.10.10">
    <property type="entry name" value="Winged helix-like DNA-binding domain superfamily/Winged helix DNA-binding domain"/>
    <property type="match status" value="1"/>
</dbReference>
<dbReference type="HOGENOM" id="CLU_048478_0_2_11"/>
<keyword evidence="3" id="KW-1185">Reference proteome</keyword>
<dbReference type="SUPFAM" id="SSF56281">
    <property type="entry name" value="Metallo-hydrolase/oxidoreductase"/>
    <property type="match status" value="1"/>
</dbReference>
<dbReference type="InterPro" id="IPR036866">
    <property type="entry name" value="RibonucZ/Hydroxyglut_hydro"/>
</dbReference>
<evidence type="ECO:0000313" key="2">
    <source>
        <dbReference type="EMBL" id="ACV80402.1"/>
    </source>
</evidence>
<reference evidence="3" key="1">
    <citation type="submission" date="2009-09" db="EMBL/GenBank/DDBJ databases">
        <title>The complete genome of Nakamurella multipartita DSM 44233.</title>
        <authorList>
            <consortium name="US DOE Joint Genome Institute (JGI-PGF)"/>
            <person name="Lucas S."/>
            <person name="Copeland A."/>
            <person name="Lapidus A."/>
            <person name="Glavina del Rio T."/>
            <person name="Dalin E."/>
            <person name="Tice H."/>
            <person name="Bruce D."/>
            <person name="Goodwin L."/>
            <person name="Pitluck S."/>
            <person name="Kyrpides N."/>
            <person name="Mavromatis K."/>
            <person name="Ivanova N."/>
            <person name="Ovchinnikova G."/>
            <person name="Sims D."/>
            <person name="Meincke L."/>
            <person name="Brettin T."/>
            <person name="Detter J.C."/>
            <person name="Han C."/>
            <person name="Larimer F."/>
            <person name="Land M."/>
            <person name="Hauser L."/>
            <person name="Markowitz V."/>
            <person name="Cheng J.-F."/>
            <person name="Hugenholtz P."/>
            <person name="Woyke T."/>
            <person name="Wu D."/>
            <person name="Klenk H.-P."/>
            <person name="Eisen J.A."/>
        </authorList>
    </citation>
    <scope>NUCLEOTIDE SEQUENCE [LARGE SCALE GENOMIC DNA]</scope>
    <source>
        <strain evidence="3">ATCC 700099 / DSM 44233 / CIP 104796 / JCM 9543 / NBRC 105858 / Y-104</strain>
    </source>
</reference>
<reference evidence="2 3" key="2">
    <citation type="journal article" date="2010" name="Stand. Genomic Sci.">
        <title>Complete genome sequence of Nakamurella multipartita type strain (Y-104).</title>
        <authorList>
            <person name="Tice H."/>
            <person name="Mayilraj S."/>
            <person name="Sims D."/>
            <person name="Lapidus A."/>
            <person name="Nolan M."/>
            <person name="Lucas S."/>
            <person name="Glavina Del Rio T."/>
            <person name="Copeland A."/>
            <person name="Cheng J.F."/>
            <person name="Meincke L."/>
            <person name="Bruce D."/>
            <person name="Goodwin L."/>
            <person name="Pitluck S."/>
            <person name="Ivanova N."/>
            <person name="Mavromatis K."/>
            <person name="Ovchinnikova G."/>
            <person name="Pati A."/>
            <person name="Chen A."/>
            <person name="Palaniappan K."/>
            <person name="Land M."/>
            <person name="Hauser L."/>
            <person name="Chang Y.J."/>
            <person name="Jeffries C.D."/>
            <person name="Detter J.C."/>
            <person name="Brettin T."/>
            <person name="Rohde M."/>
            <person name="Goker M."/>
            <person name="Bristow J."/>
            <person name="Eisen J.A."/>
            <person name="Markowitz V."/>
            <person name="Hugenholtz P."/>
            <person name="Kyrpides N.C."/>
            <person name="Klenk H.P."/>
            <person name="Chen F."/>
        </authorList>
    </citation>
    <scope>NUCLEOTIDE SEQUENCE [LARGE SCALE GENOMIC DNA]</scope>
    <source>
        <strain evidence="3">ATCC 700099 / DSM 44233 / CIP 104796 / JCM 9543 / NBRC 105858 / Y-104</strain>
    </source>
</reference>
<dbReference type="PANTHER" id="PTHR23131:SF4">
    <property type="entry name" value="METALLO-BETA-LACTAMASE SUPERFAMILY POTEIN"/>
    <property type="match status" value="1"/>
</dbReference>
<dbReference type="Gene3D" id="3.60.15.10">
    <property type="entry name" value="Ribonuclease Z/Hydroxyacylglutathione hydrolase-like"/>
    <property type="match status" value="1"/>
</dbReference>
<name>C8XID7_NAKMY</name>
<dbReference type="eggNOG" id="COG0491">
    <property type="taxonomic scope" value="Bacteria"/>
</dbReference>
<evidence type="ECO:0000259" key="1">
    <source>
        <dbReference type="SMART" id="SM00849"/>
    </source>
</evidence>
<dbReference type="Proteomes" id="UP000002218">
    <property type="component" value="Chromosome"/>
</dbReference>
<accession>C8XID7</accession>
<sequence length="355" mass="39093">MTPSSAAVDGVPGVTRVALPIEVNSIESVNMYIVDDGAQVTVVDCGVWKPDRPDGGVSVVQEGLHSAGYDLSDVSRLVITHAHIDHYGLAGRVMELTGADLSMHAMTDLDCQKYRHPDTSMSQRRDTYADHGIADGPGEDGEHLTRWMPYLHSVVEASTRLRGRETIAIGGDEWTVLHTPGHSLGHVCLWSPRRRLLLSGDHLLPGITPPVTFERGFDADPMLSYLRSLQLVHDLQPELVYPGHGRPFGDPIGRIEAIMRNKMRRMQRIRRAVQDRPTTVGELTDKLVVGSMLGHQRQLAINETLAHIACLRYAGLIERRIRSDGVYEWFSTSDEPLEVTRLLGADAGPAGAPTE</sequence>
<dbReference type="STRING" id="479431.Namu_4113"/>
<organism evidence="2 3">
    <name type="scientific">Nakamurella multipartita (strain ATCC 700099 / DSM 44233 / CIP 104796 / JCM 9543 / NBRC 105858 / Y-104)</name>
    <name type="common">Microsphaera multipartita</name>
    <dbReference type="NCBI Taxonomy" id="479431"/>
    <lineage>
        <taxon>Bacteria</taxon>
        <taxon>Bacillati</taxon>
        <taxon>Actinomycetota</taxon>
        <taxon>Actinomycetes</taxon>
        <taxon>Nakamurellales</taxon>
        <taxon>Nakamurellaceae</taxon>
        <taxon>Nakamurella</taxon>
    </lineage>
</organism>
<feature type="domain" description="Metallo-beta-lactamase" evidence="1">
    <location>
        <begin position="28"/>
        <end position="244"/>
    </location>
</feature>
<dbReference type="InterPro" id="IPR050662">
    <property type="entry name" value="Sec-metab_biosynth-thioest"/>
</dbReference>
<dbReference type="InterPro" id="IPR036388">
    <property type="entry name" value="WH-like_DNA-bd_sf"/>
</dbReference>
<dbReference type="InterPro" id="IPR001279">
    <property type="entry name" value="Metallo-B-lactamas"/>
</dbReference>
<evidence type="ECO:0000313" key="3">
    <source>
        <dbReference type="Proteomes" id="UP000002218"/>
    </source>
</evidence>
<dbReference type="RefSeq" id="WP_015749227.1">
    <property type="nucleotide sequence ID" value="NC_013235.1"/>
</dbReference>
<gene>
    <name evidence="2" type="ordered locus">Namu_4113</name>
</gene>
<dbReference type="Pfam" id="PF00753">
    <property type="entry name" value="Lactamase_B"/>
    <property type="match status" value="1"/>
</dbReference>
<dbReference type="EMBL" id="CP001737">
    <property type="protein sequence ID" value="ACV80402.1"/>
    <property type="molecule type" value="Genomic_DNA"/>
</dbReference>
<dbReference type="SMART" id="SM00849">
    <property type="entry name" value="Lactamase_B"/>
    <property type="match status" value="1"/>
</dbReference>